<organism evidence="2 3">
    <name type="scientific">Microbulbifer salipaludis</name>
    <dbReference type="NCBI Taxonomy" id="187980"/>
    <lineage>
        <taxon>Bacteria</taxon>
        <taxon>Pseudomonadati</taxon>
        <taxon>Pseudomonadota</taxon>
        <taxon>Gammaproteobacteria</taxon>
        <taxon>Cellvibrionales</taxon>
        <taxon>Microbulbiferaceae</taxon>
        <taxon>Microbulbifer</taxon>
    </lineage>
</organism>
<name>A0ABS3E9U7_9GAMM</name>
<comment type="caution">
    <text evidence="2">The sequence shown here is derived from an EMBL/GenBank/DDBJ whole genome shotgun (WGS) entry which is preliminary data.</text>
</comment>
<sequence length="167" mass="19017">MKSELLRNFGNVILGVGISLGCVSGAYSETNEFQYQYSPANEELYNKIVDLDKKHFSEYNSCGENVDLISEFYAEDIEFYHDQGGLIDSKKQVIDGIKNNICGKVERVLVPGSIEVYEIKNFGAIQMGLHSFRLKSDPTKITNPARFILIWKKSQEQWEISRVVSLH</sequence>
<gene>
    <name evidence="2" type="ORF">JF535_14665</name>
</gene>
<accession>A0ABS3E9U7</accession>
<dbReference type="Proteomes" id="UP000664293">
    <property type="component" value="Unassembled WGS sequence"/>
</dbReference>
<dbReference type="EMBL" id="JAEKJR010000002">
    <property type="protein sequence ID" value="MBN8432093.1"/>
    <property type="molecule type" value="Genomic_DNA"/>
</dbReference>
<evidence type="ECO:0000313" key="2">
    <source>
        <dbReference type="EMBL" id="MBN8432093.1"/>
    </source>
</evidence>
<dbReference type="InterPro" id="IPR032710">
    <property type="entry name" value="NTF2-like_dom_sf"/>
</dbReference>
<dbReference type="Gene3D" id="3.10.450.50">
    <property type="match status" value="1"/>
</dbReference>
<dbReference type="InterPro" id="IPR027843">
    <property type="entry name" value="DUF4440"/>
</dbReference>
<dbReference type="PROSITE" id="PS51257">
    <property type="entry name" value="PROKAR_LIPOPROTEIN"/>
    <property type="match status" value="1"/>
</dbReference>
<keyword evidence="3" id="KW-1185">Reference proteome</keyword>
<proteinExistence type="predicted"/>
<dbReference type="SUPFAM" id="SSF54427">
    <property type="entry name" value="NTF2-like"/>
    <property type="match status" value="1"/>
</dbReference>
<feature type="domain" description="DUF4440" evidence="1">
    <location>
        <begin position="65"/>
        <end position="160"/>
    </location>
</feature>
<evidence type="ECO:0000313" key="3">
    <source>
        <dbReference type="Proteomes" id="UP000664293"/>
    </source>
</evidence>
<protein>
    <submittedName>
        <fullName evidence="2">Nuclear transport factor 2 family protein</fullName>
    </submittedName>
</protein>
<reference evidence="2 3" key="1">
    <citation type="submission" date="2020-12" db="EMBL/GenBank/DDBJ databases">
        <title>Oil enriched cultivation method for isolating marine PHA-producing bacteria.</title>
        <authorList>
            <person name="Zheng W."/>
            <person name="Yu S."/>
            <person name="Huang Y."/>
        </authorList>
    </citation>
    <scope>NUCLEOTIDE SEQUENCE [LARGE SCALE GENOMIC DNA]</scope>
    <source>
        <strain evidence="2 3">SN0-2</strain>
    </source>
</reference>
<dbReference type="Pfam" id="PF14534">
    <property type="entry name" value="DUF4440"/>
    <property type="match status" value="1"/>
</dbReference>
<dbReference type="RefSeq" id="WP_207003360.1">
    <property type="nucleotide sequence ID" value="NZ_JAEKJR010000002.1"/>
</dbReference>
<evidence type="ECO:0000259" key="1">
    <source>
        <dbReference type="Pfam" id="PF14534"/>
    </source>
</evidence>